<dbReference type="GO" id="GO:0046872">
    <property type="term" value="F:metal ion binding"/>
    <property type="evidence" value="ECO:0007669"/>
    <property type="project" value="UniProtKB-KW"/>
</dbReference>
<evidence type="ECO:0000313" key="9">
    <source>
        <dbReference type="Proteomes" id="UP000481252"/>
    </source>
</evidence>
<comment type="caution">
    <text evidence="8">The sequence shown here is derived from an EMBL/GenBank/DDBJ whole genome shotgun (WGS) entry which is preliminary data.</text>
</comment>
<comment type="similarity">
    <text evidence="1">Belongs to the bacterial solute-binding protein ModA family.</text>
</comment>
<dbReference type="NCBIfam" id="TIGR01256">
    <property type="entry name" value="modA"/>
    <property type="match status" value="1"/>
</dbReference>
<proteinExistence type="inferred from homology"/>
<keyword evidence="9" id="KW-1185">Reference proteome</keyword>
<dbReference type="GO" id="GO:0030288">
    <property type="term" value="C:outer membrane-bounded periplasmic space"/>
    <property type="evidence" value="ECO:0007669"/>
    <property type="project" value="TreeGrafter"/>
</dbReference>
<keyword evidence="3 6" id="KW-0479">Metal-binding</keyword>
<protein>
    <submittedName>
        <fullName evidence="8">Molybdate ABC transporter substrate-binding protein</fullName>
    </submittedName>
</protein>
<feature type="binding site" evidence="6">
    <location>
        <position position="40"/>
    </location>
    <ligand>
        <name>molybdate</name>
        <dbReference type="ChEBI" id="CHEBI:36264"/>
    </ligand>
</feature>
<reference evidence="8 9" key="1">
    <citation type="submission" date="2020-02" db="EMBL/GenBank/DDBJ databases">
        <title>Genome sequence of the type strain CGMCC 1.15528 of Mesorhizobium zhangyense.</title>
        <authorList>
            <person name="Gao J."/>
            <person name="Sun J."/>
        </authorList>
    </citation>
    <scope>NUCLEOTIDE SEQUENCE [LARGE SCALE GENOMIC DNA]</scope>
    <source>
        <strain evidence="8 9">CGMCC 1.15528</strain>
    </source>
</reference>
<dbReference type="Gene3D" id="3.40.190.10">
    <property type="entry name" value="Periplasmic binding protein-like II"/>
    <property type="match status" value="2"/>
</dbReference>
<keyword evidence="4 7" id="KW-0732">Signal</keyword>
<dbReference type="GO" id="GO:1901359">
    <property type="term" value="F:tungstate binding"/>
    <property type="evidence" value="ECO:0007669"/>
    <property type="project" value="UniProtKB-ARBA"/>
</dbReference>
<dbReference type="InterPro" id="IPR050682">
    <property type="entry name" value="ModA/WtpA"/>
</dbReference>
<dbReference type="RefSeq" id="WP_165116334.1">
    <property type="nucleotide sequence ID" value="NZ_JAAKZG010000003.1"/>
</dbReference>
<dbReference type="GO" id="GO:0015689">
    <property type="term" value="P:molybdate ion transport"/>
    <property type="evidence" value="ECO:0007669"/>
    <property type="project" value="InterPro"/>
</dbReference>
<evidence type="ECO:0000256" key="6">
    <source>
        <dbReference type="PIRSR" id="PIRSR004846-1"/>
    </source>
</evidence>
<evidence type="ECO:0000256" key="5">
    <source>
        <dbReference type="ARBA" id="ARBA00062515"/>
    </source>
</evidence>
<accession>A0A7C9V6L3</accession>
<dbReference type="Proteomes" id="UP000481252">
    <property type="component" value="Unassembled WGS sequence"/>
</dbReference>
<dbReference type="PROSITE" id="PS51318">
    <property type="entry name" value="TAT"/>
    <property type="match status" value="1"/>
</dbReference>
<dbReference type="PANTHER" id="PTHR30632:SF17">
    <property type="entry name" value="MOLYBDATE-BINDING PROTEIN MODA"/>
    <property type="match status" value="1"/>
</dbReference>
<evidence type="ECO:0000313" key="8">
    <source>
        <dbReference type="EMBL" id="NGN41123.1"/>
    </source>
</evidence>
<sequence length="266" mass="27783">MFTRRRFGLALAVSGLAAMFFAAAPAAQAADNVTVFAAASLKNALDNINTAWQADAGKQATISYASSSALAKQIEEGAPADVFISADLDWMKYLSDKKLTKPDTELKLLGNRIVLVAPKDSTAEATIAPNFDLAALLGDSKLAMGDVKAVPAGKYGKAALEKLDVWASVEGKVAQAENVRAALKLVSTGEAALGIVYATDAVAEPDVKVVGTFPEDSHAPIVYPVGLIAESKNADAEGFVKYLQSAKAKELFEAQGFTFLAPVASN</sequence>
<dbReference type="PANTHER" id="PTHR30632">
    <property type="entry name" value="MOLYBDATE-BINDING PERIPLASMIC PROTEIN"/>
    <property type="match status" value="1"/>
</dbReference>
<dbReference type="FunFam" id="3.40.190.10:FF:000035">
    <property type="entry name" value="Molybdate ABC transporter substrate-binding protein"/>
    <property type="match status" value="1"/>
</dbReference>
<name>A0A7C9V6L3_9HYPH</name>
<organism evidence="8 9">
    <name type="scientific">Mesorhizobium zhangyense</name>
    <dbReference type="NCBI Taxonomy" id="1776730"/>
    <lineage>
        <taxon>Bacteria</taxon>
        <taxon>Pseudomonadati</taxon>
        <taxon>Pseudomonadota</taxon>
        <taxon>Alphaproteobacteria</taxon>
        <taxon>Hyphomicrobiales</taxon>
        <taxon>Phyllobacteriaceae</taxon>
        <taxon>Mesorhizobium</taxon>
    </lineage>
</organism>
<dbReference type="NCBIfam" id="NF007958">
    <property type="entry name" value="PRK10677.1"/>
    <property type="match status" value="1"/>
</dbReference>
<keyword evidence="2 6" id="KW-0500">Molybdenum</keyword>
<dbReference type="AlphaFoldDB" id="A0A7C9V6L3"/>
<dbReference type="CDD" id="cd13536">
    <property type="entry name" value="PBP2_EcModA"/>
    <property type="match status" value="1"/>
</dbReference>
<dbReference type="InterPro" id="IPR005950">
    <property type="entry name" value="ModA"/>
</dbReference>
<dbReference type="PIRSF" id="PIRSF004846">
    <property type="entry name" value="ModA"/>
    <property type="match status" value="1"/>
</dbReference>
<evidence type="ECO:0000256" key="1">
    <source>
        <dbReference type="ARBA" id="ARBA00009175"/>
    </source>
</evidence>
<feature type="binding site" evidence="6">
    <location>
        <position position="152"/>
    </location>
    <ligand>
        <name>molybdate</name>
        <dbReference type="ChEBI" id="CHEBI:36264"/>
    </ligand>
</feature>
<evidence type="ECO:0000256" key="2">
    <source>
        <dbReference type="ARBA" id="ARBA00022505"/>
    </source>
</evidence>
<dbReference type="InterPro" id="IPR006311">
    <property type="entry name" value="TAT_signal"/>
</dbReference>
<evidence type="ECO:0000256" key="4">
    <source>
        <dbReference type="ARBA" id="ARBA00022729"/>
    </source>
</evidence>
<comment type="subunit">
    <text evidence="5">The complex is composed of two ATP-binding proteins (ModC), two transmembrane proteins (ModB) and a solute-binding protein (ModA).</text>
</comment>
<feature type="binding site" evidence="6">
    <location>
        <position position="197"/>
    </location>
    <ligand>
        <name>molybdate</name>
        <dbReference type="ChEBI" id="CHEBI:36264"/>
    </ligand>
</feature>
<evidence type="ECO:0000256" key="7">
    <source>
        <dbReference type="SAM" id="SignalP"/>
    </source>
</evidence>
<dbReference type="SUPFAM" id="SSF53850">
    <property type="entry name" value="Periplasmic binding protein-like II"/>
    <property type="match status" value="1"/>
</dbReference>
<evidence type="ECO:0000256" key="3">
    <source>
        <dbReference type="ARBA" id="ARBA00022723"/>
    </source>
</evidence>
<feature type="chain" id="PRO_5028956548" evidence="7">
    <location>
        <begin position="30"/>
        <end position="266"/>
    </location>
</feature>
<feature type="binding site" evidence="6">
    <location>
        <position position="67"/>
    </location>
    <ligand>
        <name>molybdate</name>
        <dbReference type="ChEBI" id="CHEBI:36264"/>
    </ligand>
</feature>
<feature type="signal peptide" evidence="7">
    <location>
        <begin position="1"/>
        <end position="29"/>
    </location>
</feature>
<gene>
    <name evidence="8" type="primary">modA</name>
    <name evidence="8" type="ORF">G6N74_08605</name>
</gene>
<feature type="binding site" evidence="6">
    <location>
        <position position="179"/>
    </location>
    <ligand>
        <name>molybdate</name>
        <dbReference type="ChEBI" id="CHEBI:36264"/>
    </ligand>
</feature>
<dbReference type="GO" id="GO:0030973">
    <property type="term" value="F:molybdate ion binding"/>
    <property type="evidence" value="ECO:0007669"/>
    <property type="project" value="TreeGrafter"/>
</dbReference>
<dbReference type="EMBL" id="JAAKZG010000003">
    <property type="protein sequence ID" value="NGN41123.1"/>
    <property type="molecule type" value="Genomic_DNA"/>
</dbReference>
<dbReference type="Pfam" id="PF13531">
    <property type="entry name" value="SBP_bac_11"/>
    <property type="match status" value="1"/>
</dbReference>